<dbReference type="InterPro" id="IPR023346">
    <property type="entry name" value="Lysozyme-like_dom_sf"/>
</dbReference>
<evidence type="ECO:0000256" key="8">
    <source>
        <dbReference type="ARBA" id="ARBA00022960"/>
    </source>
</evidence>
<dbReference type="GO" id="GO:0008955">
    <property type="term" value="F:peptidoglycan glycosyltransferase activity"/>
    <property type="evidence" value="ECO:0007669"/>
    <property type="project" value="UniProtKB-EC"/>
</dbReference>
<evidence type="ECO:0000256" key="12">
    <source>
        <dbReference type="ARBA" id="ARBA00034000"/>
    </source>
</evidence>
<evidence type="ECO:0000256" key="5">
    <source>
        <dbReference type="ARBA" id="ARBA00022676"/>
    </source>
</evidence>
<dbReference type="RefSeq" id="WP_075441715.1">
    <property type="nucleotide sequence ID" value="NZ_FOQK01000002.1"/>
</dbReference>
<protein>
    <submittedName>
        <fullName evidence="15">Penicillin-binding protein 1A</fullName>
    </submittedName>
</protein>
<keyword evidence="4" id="KW-0645">Protease</keyword>
<keyword evidence="8" id="KW-0133">Cell shape</keyword>
<keyword evidence="3" id="KW-0121">Carboxypeptidase</keyword>
<dbReference type="OrthoDB" id="9766909at2"/>
<comment type="similarity">
    <text evidence="2">In the N-terminal section; belongs to the glycosyltransferase 51 family.</text>
</comment>
<evidence type="ECO:0000256" key="3">
    <source>
        <dbReference type="ARBA" id="ARBA00022645"/>
    </source>
</evidence>
<evidence type="ECO:0000256" key="11">
    <source>
        <dbReference type="ARBA" id="ARBA00023316"/>
    </source>
</evidence>
<evidence type="ECO:0000313" key="16">
    <source>
        <dbReference type="Proteomes" id="UP000183639"/>
    </source>
</evidence>
<dbReference type="EMBL" id="FOQK01000002">
    <property type="protein sequence ID" value="SFH67544.1"/>
    <property type="molecule type" value="Genomic_DNA"/>
</dbReference>
<keyword evidence="7" id="KW-0378">Hydrolase</keyword>
<dbReference type="GO" id="GO:0006508">
    <property type="term" value="P:proteolysis"/>
    <property type="evidence" value="ECO:0007669"/>
    <property type="project" value="UniProtKB-KW"/>
</dbReference>
<dbReference type="GO" id="GO:0009252">
    <property type="term" value="P:peptidoglycan biosynthetic process"/>
    <property type="evidence" value="ECO:0007669"/>
    <property type="project" value="UniProtKB-KW"/>
</dbReference>
<name>A0A1I3BZ09_SELRU</name>
<comment type="similarity">
    <text evidence="1">In the C-terminal section; belongs to the transpeptidase family.</text>
</comment>
<dbReference type="InterPro" id="IPR036950">
    <property type="entry name" value="PBP_transglycosylase"/>
</dbReference>
<dbReference type="Pfam" id="PF00912">
    <property type="entry name" value="Transgly"/>
    <property type="match status" value="1"/>
</dbReference>
<dbReference type="GO" id="GO:0071555">
    <property type="term" value="P:cell wall organization"/>
    <property type="evidence" value="ECO:0007669"/>
    <property type="project" value="UniProtKB-KW"/>
</dbReference>
<sequence>MKKSTKRKIRFRIFRFIFLLCLIFFLAFFLAGGTSVFSPRTWQHFGDFLPKLESQLPAIQQTTEPVPIGTVDRLSRIIFIRRAVASRINPDTYVKLRDIPVSLQHAVVAVEDNRFYSHHGFDPQGIMRATLVNLQYGQIEEGASTITQQLVKNLFLSHEQSFGRKAEELLLALDIEANYSKDEILELYLNTIYYGSNFYGIGPAADGYFGKRPAELQLPESAMLAGLPNAPSLYSPYVDFMMAKKRQFIVIDAMVRSGYLDEHEAESAKIKPIYLAH</sequence>
<dbReference type="Proteomes" id="UP000183639">
    <property type="component" value="Unassembled WGS sequence"/>
</dbReference>
<dbReference type="PANTHER" id="PTHR32282">
    <property type="entry name" value="BINDING PROTEIN TRANSPEPTIDASE, PUTATIVE-RELATED"/>
    <property type="match status" value="1"/>
</dbReference>
<dbReference type="AlphaFoldDB" id="A0A1I3BZ09"/>
<accession>A0A1I3BZ09</accession>
<evidence type="ECO:0000256" key="9">
    <source>
        <dbReference type="ARBA" id="ARBA00022984"/>
    </source>
</evidence>
<dbReference type="FunFam" id="1.10.3810.10:FF:000001">
    <property type="entry name" value="Penicillin-binding protein 1A"/>
    <property type="match status" value="1"/>
</dbReference>
<evidence type="ECO:0000256" key="1">
    <source>
        <dbReference type="ARBA" id="ARBA00007090"/>
    </source>
</evidence>
<keyword evidence="11" id="KW-0961">Cell wall biogenesis/degradation</keyword>
<keyword evidence="6" id="KW-0808">Transferase</keyword>
<keyword evidence="5" id="KW-0328">Glycosyltransferase</keyword>
<dbReference type="InterPro" id="IPR001264">
    <property type="entry name" value="Glyco_trans_51"/>
</dbReference>
<evidence type="ECO:0000256" key="6">
    <source>
        <dbReference type="ARBA" id="ARBA00022679"/>
    </source>
</evidence>
<evidence type="ECO:0000256" key="10">
    <source>
        <dbReference type="ARBA" id="ARBA00023268"/>
    </source>
</evidence>
<reference evidence="15 16" key="1">
    <citation type="submission" date="2016-10" db="EMBL/GenBank/DDBJ databases">
        <authorList>
            <person name="de Groot N.N."/>
        </authorList>
    </citation>
    <scope>NUCLEOTIDE SEQUENCE [LARGE SCALE GENOMIC DNA]</scope>
    <source>
        <strain evidence="15 16">Z108</strain>
    </source>
</reference>
<evidence type="ECO:0000256" key="7">
    <source>
        <dbReference type="ARBA" id="ARBA00022801"/>
    </source>
</evidence>
<comment type="catalytic activity">
    <reaction evidence="12">
        <text>Preferential cleavage: (Ac)2-L-Lys-D-Ala-|-D-Ala. Also transpeptidation of peptidyl-alanyl moieties that are N-acyl substituents of D-alanine.</text>
        <dbReference type="EC" id="3.4.16.4"/>
    </reaction>
</comment>
<evidence type="ECO:0000256" key="4">
    <source>
        <dbReference type="ARBA" id="ARBA00022670"/>
    </source>
</evidence>
<keyword evidence="9" id="KW-0573">Peptidoglycan synthesis</keyword>
<dbReference type="GO" id="GO:0008360">
    <property type="term" value="P:regulation of cell shape"/>
    <property type="evidence" value="ECO:0007669"/>
    <property type="project" value="UniProtKB-KW"/>
</dbReference>
<organism evidence="15 16">
    <name type="scientific">Selenomonas ruminantium</name>
    <dbReference type="NCBI Taxonomy" id="971"/>
    <lineage>
        <taxon>Bacteria</taxon>
        <taxon>Bacillati</taxon>
        <taxon>Bacillota</taxon>
        <taxon>Negativicutes</taxon>
        <taxon>Selenomonadales</taxon>
        <taxon>Selenomonadaceae</taxon>
        <taxon>Selenomonas</taxon>
    </lineage>
</organism>
<dbReference type="InterPro" id="IPR050396">
    <property type="entry name" value="Glycosyltr_51/Transpeptidase"/>
</dbReference>
<evidence type="ECO:0000313" key="15">
    <source>
        <dbReference type="EMBL" id="SFH67544.1"/>
    </source>
</evidence>
<keyword evidence="10" id="KW-0511">Multifunctional enzyme</keyword>
<dbReference type="PANTHER" id="PTHR32282:SF33">
    <property type="entry name" value="PEPTIDOGLYCAN GLYCOSYLTRANSFERASE"/>
    <property type="match status" value="1"/>
</dbReference>
<gene>
    <name evidence="15" type="ORF">SAMN04487861_10233</name>
</gene>
<comment type="catalytic activity">
    <reaction evidence="13">
        <text>[GlcNAc-(1-&gt;4)-Mur2Ac(oyl-L-Ala-gamma-D-Glu-L-Lys-D-Ala-D-Ala)](n)-di-trans,octa-cis-undecaprenyl diphosphate + beta-D-GlcNAc-(1-&gt;4)-Mur2Ac(oyl-L-Ala-gamma-D-Glu-L-Lys-D-Ala-D-Ala)-di-trans,octa-cis-undecaprenyl diphosphate = [GlcNAc-(1-&gt;4)-Mur2Ac(oyl-L-Ala-gamma-D-Glu-L-Lys-D-Ala-D-Ala)](n+1)-di-trans,octa-cis-undecaprenyl diphosphate + di-trans,octa-cis-undecaprenyl diphosphate + H(+)</text>
        <dbReference type="Rhea" id="RHEA:23708"/>
        <dbReference type="Rhea" id="RHEA-COMP:9602"/>
        <dbReference type="Rhea" id="RHEA-COMP:9603"/>
        <dbReference type="ChEBI" id="CHEBI:15378"/>
        <dbReference type="ChEBI" id="CHEBI:58405"/>
        <dbReference type="ChEBI" id="CHEBI:60033"/>
        <dbReference type="ChEBI" id="CHEBI:78435"/>
        <dbReference type="EC" id="2.4.99.28"/>
    </reaction>
</comment>
<evidence type="ECO:0000259" key="14">
    <source>
        <dbReference type="Pfam" id="PF00912"/>
    </source>
</evidence>
<dbReference type="GO" id="GO:0009002">
    <property type="term" value="F:serine-type D-Ala-D-Ala carboxypeptidase activity"/>
    <property type="evidence" value="ECO:0007669"/>
    <property type="project" value="UniProtKB-EC"/>
</dbReference>
<evidence type="ECO:0000256" key="2">
    <source>
        <dbReference type="ARBA" id="ARBA00007739"/>
    </source>
</evidence>
<feature type="domain" description="Glycosyl transferase family 51" evidence="14">
    <location>
        <begin position="91"/>
        <end position="254"/>
    </location>
</feature>
<dbReference type="Gene3D" id="1.10.3810.10">
    <property type="entry name" value="Biosynthetic peptidoglycan transglycosylase-like"/>
    <property type="match status" value="1"/>
</dbReference>
<proteinExistence type="inferred from homology"/>
<evidence type="ECO:0000256" key="13">
    <source>
        <dbReference type="ARBA" id="ARBA00049902"/>
    </source>
</evidence>
<dbReference type="SUPFAM" id="SSF53955">
    <property type="entry name" value="Lysozyme-like"/>
    <property type="match status" value="1"/>
</dbReference>